<comment type="caution">
    <text evidence="1">The sequence shown here is derived from an EMBL/GenBank/DDBJ whole genome shotgun (WGS) entry which is preliminary data.</text>
</comment>
<organism evidence="1 2">
    <name type="scientific">Actinomadura viridis</name>
    <dbReference type="NCBI Taxonomy" id="58110"/>
    <lineage>
        <taxon>Bacteria</taxon>
        <taxon>Bacillati</taxon>
        <taxon>Actinomycetota</taxon>
        <taxon>Actinomycetes</taxon>
        <taxon>Streptosporangiales</taxon>
        <taxon>Thermomonosporaceae</taxon>
        <taxon>Actinomadura</taxon>
    </lineage>
</organism>
<dbReference type="Proteomes" id="UP000614047">
    <property type="component" value="Unassembled WGS sequence"/>
</dbReference>
<keyword evidence="2" id="KW-1185">Reference proteome</keyword>
<dbReference type="EMBL" id="JADOUA010000001">
    <property type="protein sequence ID" value="MBG6093660.1"/>
    <property type="molecule type" value="Genomic_DNA"/>
</dbReference>
<proteinExistence type="predicted"/>
<dbReference type="AlphaFoldDB" id="A0A931DU78"/>
<accession>A0A931DU78</accession>
<name>A0A931DU78_9ACTN</name>
<evidence type="ECO:0000313" key="1">
    <source>
        <dbReference type="EMBL" id="MBG6093660.1"/>
    </source>
</evidence>
<gene>
    <name evidence="1" type="ORF">IW256_007773</name>
</gene>
<evidence type="ECO:0000313" key="2">
    <source>
        <dbReference type="Proteomes" id="UP000614047"/>
    </source>
</evidence>
<reference evidence="1" key="1">
    <citation type="submission" date="2020-11" db="EMBL/GenBank/DDBJ databases">
        <title>Sequencing the genomes of 1000 actinobacteria strains.</title>
        <authorList>
            <person name="Klenk H.-P."/>
        </authorList>
    </citation>
    <scope>NUCLEOTIDE SEQUENCE</scope>
    <source>
        <strain evidence="1">DSM 43175</strain>
    </source>
</reference>
<sequence>MGLKETLKAKNRSVIHRMMAEEDLKWALLHGNGRWKEPTKDLVNQVWSAELRTPLSARQKQLGLRERVAGISQAAVVEEMLKEDQRAAKILKATPPSRENGNSS</sequence>
<dbReference type="RefSeq" id="WP_197015693.1">
    <property type="nucleotide sequence ID" value="NZ_BAABES010000003.1"/>
</dbReference>
<protein>
    <submittedName>
        <fullName evidence="1">Uncharacterized protein</fullName>
    </submittedName>
</protein>